<reference evidence="13" key="1">
    <citation type="submission" date="2021-12" db="EMBL/GenBank/DDBJ databases">
        <authorList>
            <person name="Rodrigo-Torres L."/>
            <person name="Arahal R. D."/>
            <person name="Lucena T."/>
        </authorList>
    </citation>
    <scope>NUCLEOTIDE SEQUENCE</scope>
    <source>
        <strain evidence="13">CECT 8267</strain>
    </source>
</reference>
<evidence type="ECO:0000256" key="1">
    <source>
        <dbReference type="ARBA" id="ARBA00005594"/>
    </source>
</evidence>
<evidence type="ECO:0000256" key="3">
    <source>
        <dbReference type="ARBA" id="ARBA00022598"/>
    </source>
</evidence>
<name>A0ABM9AF68_9GAMM</name>
<accession>A0ABM9AF68</accession>
<dbReference type="SUPFAM" id="SSF47323">
    <property type="entry name" value="Anticodon-binding domain of a subclass of class I aminoacyl-tRNA synthetases"/>
    <property type="match status" value="1"/>
</dbReference>
<dbReference type="SMART" id="SM01016">
    <property type="entry name" value="Arg_tRNA_synt_N"/>
    <property type="match status" value="1"/>
</dbReference>
<dbReference type="Gene3D" id="1.10.730.10">
    <property type="entry name" value="Isoleucyl-tRNA Synthetase, Domain 1"/>
    <property type="match status" value="1"/>
</dbReference>
<evidence type="ECO:0000256" key="2">
    <source>
        <dbReference type="ARBA" id="ARBA00022490"/>
    </source>
</evidence>
<evidence type="ECO:0000256" key="5">
    <source>
        <dbReference type="ARBA" id="ARBA00022840"/>
    </source>
</evidence>
<keyword evidence="3 9" id="KW-0436">Ligase</keyword>
<dbReference type="PROSITE" id="PS00178">
    <property type="entry name" value="AA_TRNA_LIGASE_I"/>
    <property type="match status" value="1"/>
</dbReference>
<keyword evidence="6 9" id="KW-0648">Protein biosynthesis</keyword>
<sequence length="561" mass="61499">MKDVIAELLAQTIEQLKSQQILAAEMQPKINVDRTRDKSHGDLATNLAMMLAKPVGKPPRDVAQLIIDNLPASDAVEKVEIAGPGFINFYLNSAAATAVVSTVLEQGFDYGRSTAGAGKKVQVEFVSANPTGPLHVGHGRGAAVGDSICRLLDATGWDVTAEFYYNDAGQQINNLALSTQARCLGLGPDDASWPENGYRGEYISDCAQSYMAGDTVVAEDKNVTGAGDAQNLEAIRDFAVAYLRREQDADLKAFGVNFDVYFLESSLYSEGKVEAAVQRLIDSGNTYEKDDALWLKTTNFGDDKDRVMRKTDGDYTYFVPDVAYHIDKWQRGFERVVNEQGADHHSTITRVRAGLQAADAGIPEGWPEYVLHQMVMVMRGGEEVKLSKRAGSYITISDLIEEVGKDATRYFLAARSANSQLTFDIDLARSQSNENPVYYIQYAHARVCSMMAKLADLGWSWSADTDAQDLSLLTEDAEKAVMKRLSAYPDVVARAATLAEPHLVANYLYDLAGDFHSCYNAHKTLIEDAPLRNARLAMSEAVRQVLNNGLDLLGVSSPEKM</sequence>
<dbReference type="Gene3D" id="3.40.50.620">
    <property type="entry name" value="HUPs"/>
    <property type="match status" value="1"/>
</dbReference>
<evidence type="ECO:0000256" key="4">
    <source>
        <dbReference type="ARBA" id="ARBA00022741"/>
    </source>
</evidence>
<dbReference type="NCBIfam" id="TIGR00456">
    <property type="entry name" value="argS"/>
    <property type="match status" value="1"/>
</dbReference>
<evidence type="ECO:0000313" key="13">
    <source>
        <dbReference type="EMBL" id="CAH0991846.1"/>
    </source>
</evidence>
<dbReference type="InterPro" id="IPR036695">
    <property type="entry name" value="Arg-tRNA-synth_N_sf"/>
</dbReference>
<dbReference type="InterPro" id="IPR005148">
    <property type="entry name" value="Arg-tRNA-synth_N"/>
</dbReference>
<keyword evidence="7 9" id="KW-0030">Aminoacyl-tRNA synthetase</keyword>
<keyword evidence="2 9" id="KW-0963">Cytoplasm</keyword>
<dbReference type="Pfam" id="PF05746">
    <property type="entry name" value="DALR_1"/>
    <property type="match status" value="1"/>
</dbReference>
<proteinExistence type="inferred from homology"/>
<evidence type="ECO:0000259" key="11">
    <source>
        <dbReference type="SMART" id="SM00836"/>
    </source>
</evidence>
<evidence type="ECO:0000256" key="8">
    <source>
        <dbReference type="ARBA" id="ARBA00049339"/>
    </source>
</evidence>
<dbReference type="InterPro" id="IPR014729">
    <property type="entry name" value="Rossmann-like_a/b/a_fold"/>
</dbReference>
<dbReference type="CDD" id="cd07956">
    <property type="entry name" value="Anticodon_Ia_Arg"/>
    <property type="match status" value="1"/>
</dbReference>
<dbReference type="InterPro" id="IPR001278">
    <property type="entry name" value="Arg-tRNA-ligase"/>
</dbReference>
<dbReference type="HAMAP" id="MF_00123">
    <property type="entry name" value="Arg_tRNA_synth"/>
    <property type="match status" value="1"/>
</dbReference>
<dbReference type="GO" id="GO:0004814">
    <property type="term" value="F:arginine-tRNA ligase activity"/>
    <property type="evidence" value="ECO:0007669"/>
    <property type="project" value="UniProtKB-EC"/>
</dbReference>
<dbReference type="SUPFAM" id="SSF52374">
    <property type="entry name" value="Nucleotidylyl transferase"/>
    <property type="match status" value="1"/>
</dbReference>
<dbReference type="Pfam" id="PF00750">
    <property type="entry name" value="tRNA-synt_1d"/>
    <property type="match status" value="1"/>
</dbReference>
<protein>
    <recommendedName>
        <fullName evidence="9">Arginine--tRNA ligase</fullName>
        <ecNumber evidence="9">6.1.1.19</ecNumber>
    </recommendedName>
    <alternativeName>
        <fullName evidence="9">Arginyl-tRNA synthetase</fullName>
        <shortName evidence="9">ArgRS</shortName>
    </alternativeName>
</protein>
<dbReference type="PANTHER" id="PTHR11956">
    <property type="entry name" value="ARGINYL-TRNA SYNTHETASE"/>
    <property type="match status" value="1"/>
</dbReference>
<gene>
    <name evidence="9 13" type="primary">argS</name>
    <name evidence="13" type="ORF">SIN8267_01961</name>
</gene>
<feature type="domain" description="Arginyl tRNA synthetase N-terminal" evidence="12">
    <location>
        <begin position="3"/>
        <end position="91"/>
    </location>
</feature>
<feature type="short sequence motif" description="'HIGH' region" evidence="9">
    <location>
        <begin position="128"/>
        <end position="138"/>
    </location>
</feature>
<dbReference type="Proteomes" id="UP000838100">
    <property type="component" value="Unassembled WGS sequence"/>
</dbReference>
<evidence type="ECO:0000259" key="12">
    <source>
        <dbReference type="SMART" id="SM01016"/>
    </source>
</evidence>
<comment type="subunit">
    <text evidence="9">Monomer.</text>
</comment>
<evidence type="ECO:0000256" key="10">
    <source>
        <dbReference type="RuleBase" id="RU363038"/>
    </source>
</evidence>
<dbReference type="InterPro" id="IPR008909">
    <property type="entry name" value="DALR_anticod-bd"/>
</dbReference>
<dbReference type="InterPro" id="IPR035684">
    <property type="entry name" value="ArgRS_core"/>
</dbReference>
<dbReference type="Gene3D" id="3.30.1360.70">
    <property type="entry name" value="Arginyl tRNA synthetase N-terminal domain"/>
    <property type="match status" value="1"/>
</dbReference>
<dbReference type="InterPro" id="IPR009080">
    <property type="entry name" value="tRNAsynth_Ia_anticodon-bd"/>
</dbReference>
<dbReference type="InterPro" id="IPR001412">
    <property type="entry name" value="aa-tRNA-synth_I_CS"/>
</dbReference>
<dbReference type="SUPFAM" id="SSF55190">
    <property type="entry name" value="Arginyl-tRNA synthetase (ArgRS), N-terminal 'additional' domain"/>
    <property type="match status" value="1"/>
</dbReference>
<evidence type="ECO:0000256" key="7">
    <source>
        <dbReference type="ARBA" id="ARBA00023146"/>
    </source>
</evidence>
<comment type="catalytic activity">
    <reaction evidence="8 9">
        <text>tRNA(Arg) + L-arginine + ATP = L-arginyl-tRNA(Arg) + AMP + diphosphate</text>
        <dbReference type="Rhea" id="RHEA:20301"/>
        <dbReference type="Rhea" id="RHEA-COMP:9658"/>
        <dbReference type="Rhea" id="RHEA-COMP:9673"/>
        <dbReference type="ChEBI" id="CHEBI:30616"/>
        <dbReference type="ChEBI" id="CHEBI:32682"/>
        <dbReference type="ChEBI" id="CHEBI:33019"/>
        <dbReference type="ChEBI" id="CHEBI:78442"/>
        <dbReference type="ChEBI" id="CHEBI:78513"/>
        <dbReference type="ChEBI" id="CHEBI:456215"/>
        <dbReference type="EC" id="6.1.1.19"/>
    </reaction>
</comment>
<comment type="subcellular location">
    <subcellularLocation>
        <location evidence="9">Cytoplasm</location>
    </subcellularLocation>
</comment>
<dbReference type="EC" id="6.1.1.19" evidence="9"/>
<dbReference type="Pfam" id="PF03485">
    <property type="entry name" value="Arg_tRNA_synt_N"/>
    <property type="match status" value="1"/>
</dbReference>
<comment type="similarity">
    <text evidence="1 9 10">Belongs to the class-I aminoacyl-tRNA synthetase family.</text>
</comment>
<dbReference type="CDD" id="cd00671">
    <property type="entry name" value="ArgRS_core"/>
    <property type="match status" value="1"/>
</dbReference>
<evidence type="ECO:0000313" key="14">
    <source>
        <dbReference type="Proteomes" id="UP000838100"/>
    </source>
</evidence>
<dbReference type="RefSeq" id="WP_237444548.1">
    <property type="nucleotide sequence ID" value="NZ_CAKLPX010000002.1"/>
</dbReference>
<comment type="caution">
    <text evidence="13">The sequence shown here is derived from an EMBL/GenBank/DDBJ whole genome shotgun (WGS) entry which is preliminary data.</text>
</comment>
<dbReference type="PANTHER" id="PTHR11956:SF5">
    <property type="entry name" value="ARGININE--TRNA LIGASE, CYTOPLASMIC"/>
    <property type="match status" value="1"/>
</dbReference>
<feature type="domain" description="DALR anticodon binding" evidence="11">
    <location>
        <begin position="440"/>
        <end position="561"/>
    </location>
</feature>
<dbReference type="EMBL" id="CAKLPX010000002">
    <property type="protein sequence ID" value="CAH0991846.1"/>
    <property type="molecule type" value="Genomic_DNA"/>
</dbReference>
<keyword evidence="4 9" id="KW-0547">Nucleotide-binding</keyword>
<keyword evidence="5 9" id="KW-0067">ATP-binding</keyword>
<organism evidence="13 14">
    <name type="scientific">Sinobacterium norvegicum</name>
    <dbReference type="NCBI Taxonomy" id="1641715"/>
    <lineage>
        <taxon>Bacteria</taxon>
        <taxon>Pseudomonadati</taxon>
        <taxon>Pseudomonadota</taxon>
        <taxon>Gammaproteobacteria</taxon>
        <taxon>Cellvibrionales</taxon>
        <taxon>Spongiibacteraceae</taxon>
        <taxon>Sinobacterium</taxon>
    </lineage>
</organism>
<evidence type="ECO:0000256" key="9">
    <source>
        <dbReference type="HAMAP-Rule" id="MF_00123"/>
    </source>
</evidence>
<evidence type="ECO:0000256" key="6">
    <source>
        <dbReference type="ARBA" id="ARBA00022917"/>
    </source>
</evidence>
<dbReference type="PRINTS" id="PR01038">
    <property type="entry name" value="TRNASYNTHARG"/>
</dbReference>
<keyword evidence="14" id="KW-1185">Reference proteome</keyword>
<dbReference type="SMART" id="SM00836">
    <property type="entry name" value="DALR_1"/>
    <property type="match status" value="1"/>
</dbReference>